<feature type="signal peptide" evidence="1">
    <location>
        <begin position="1"/>
        <end position="29"/>
    </location>
</feature>
<dbReference type="Proteomes" id="UP001231197">
    <property type="component" value="Unassembled WGS sequence"/>
</dbReference>
<organism evidence="2 3">
    <name type="scientific">Winogradskyella bathintestinalis</name>
    <dbReference type="NCBI Taxonomy" id="3035208"/>
    <lineage>
        <taxon>Bacteria</taxon>
        <taxon>Pseudomonadati</taxon>
        <taxon>Bacteroidota</taxon>
        <taxon>Flavobacteriia</taxon>
        <taxon>Flavobacteriales</taxon>
        <taxon>Flavobacteriaceae</taxon>
        <taxon>Winogradskyella</taxon>
    </lineage>
</organism>
<reference evidence="2 3" key="1">
    <citation type="journal article" date="2023" name="Int. J. Syst. Evol. Microbiol.">
        <title>Winogradskyella bathintestinalis sp. nov., isolated from the intestine of the deep-sea loosejaw dragonfish, Malacosteus niger.</title>
        <authorList>
            <person name="Uniacke-Lowe S."/>
            <person name="Johnson C.N."/>
            <person name="Stanton C."/>
            <person name="Hill C."/>
            <person name="Ross P."/>
        </authorList>
    </citation>
    <scope>NUCLEOTIDE SEQUENCE [LARGE SCALE GENOMIC DNA]</scope>
    <source>
        <strain evidence="2 3">APC 3343</strain>
    </source>
</reference>
<comment type="caution">
    <text evidence="2">The sequence shown here is derived from an EMBL/GenBank/DDBJ whole genome shotgun (WGS) entry which is preliminary data.</text>
</comment>
<keyword evidence="1" id="KW-0732">Signal</keyword>
<evidence type="ECO:0008006" key="4">
    <source>
        <dbReference type="Google" id="ProtNLM"/>
    </source>
</evidence>
<gene>
    <name evidence="2" type="ORF">QMA06_08090</name>
</gene>
<protein>
    <recommendedName>
        <fullName evidence="4">DUF1735 domain-containing protein</fullName>
    </recommendedName>
</protein>
<name>A0ABT7ZUJ2_9FLAO</name>
<dbReference type="EMBL" id="JASDDK010000002">
    <property type="protein sequence ID" value="MDN3492678.1"/>
    <property type="molecule type" value="Genomic_DNA"/>
</dbReference>
<dbReference type="RefSeq" id="WP_290206360.1">
    <property type="nucleotide sequence ID" value="NZ_JASDDK010000002.1"/>
</dbReference>
<sequence>MKKLKLIKRFIAVAIVGSAMTLTSCDALLDDNETDFGEGPILAQFASTSTTANFLQDGSVTTYNIPIAIIGGDNEPIDTPVDITISVDPSSTATANEFSLDQTTYTIEPGDLSVNAQISVPTDNLDPFDPQTLVLRIDSSSQGVSESNTTSIVLQAVCPLDLNNFVGSYTAVTSNSVVDYTSTSNATIELGPAPNSLLITDSEGQYANSKVLVVLNTDVVDPTITYASEEYDEIIRVHPTYGGVWATTLSPDDSSYNSCDFSLSLEYKWCVGAGCFGGTVVTSLTKN</sequence>
<accession>A0ABT7ZUJ2</accession>
<keyword evidence="3" id="KW-1185">Reference proteome</keyword>
<evidence type="ECO:0000256" key="1">
    <source>
        <dbReference type="SAM" id="SignalP"/>
    </source>
</evidence>
<feature type="chain" id="PRO_5047295958" description="DUF1735 domain-containing protein" evidence="1">
    <location>
        <begin position="30"/>
        <end position="287"/>
    </location>
</feature>
<evidence type="ECO:0000313" key="3">
    <source>
        <dbReference type="Proteomes" id="UP001231197"/>
    </source>
</evidence>
<proteinExistence type="predicted"/>
<dbReference type="PROSITE" id="PS51257">
    <property type="entry name" value="PROKAR_LIPOPROTEIN"/>
    <property type="match status" value="1"/>
</dbReference>
<evidence type="ECO:0000313" key="2">
    <source>
        <dbReference type="EMBL" id="MDN3492678.1"/>
    </source>
</evidence>